<keyword evidence="4" id="KW-1185">Reference proteome</keyword>
<dbReference type="Proteomes" id="UP001066276">
    <property type="component" value="Chromosome 11"/>
</dbReference>
<dbReference type="SUPFAM" id="SSF56672">
    <property type="entry name" value="DNA/RNA polymerases"/>
    <property type="match status" value="1"/>
</dbReference>
<dbReference type="PROSITE" id="PS50878">
    <property type="entry name" value="RT_POL"/>
    <property type="match status" value="1"/>
</dbReference>
<evidence type="ECO:0000259" key="2">
    <source>
        <dbReference type="PROSITE" id="PS50878"/>
    </source>
</evidence>
<accession>A0AAV7LS22</accession>
<dbReference type="InterPro" id="IPR000477">
    <property type="entry name" value="RT_dom"/>
</dbReference>
<dbReference type="EMBL" id="JANPWB010000015">
    <property type="protein sequence ID" value="KAJ1093374.1"/>
    <property type="molecule type" value="Genomic_DNA"/>
</dbReference>
<sequence>MDNGETSALILLNLSAAFDTVCHRTLESRPHETGIQGKALDWIVAFLSGRTQRVRLPPFRSEATDIICGVPQGSSLSPMLFNIYMAPLAQVARQHNLNILTYADDTQLILSLTKDLRTTKTNLHEGMKSFAEWMRISRLKLNSDKTRPSSLDPPPAPVTTSGVPPH</sequence>
<dbReference type="AlphaFoldDB" id="A0AAV7LS22"/>
<dbReference type="InterPro" id="IPR043502">
    <property type="entry name" value="DNA/RNA_pol_sf"/>
</dbReference>
<name>A0AAV7LS22_PLEWA</name>
<comment type="caution">
    <text evidence="3">The sequence shown here is derived from an EMBL/GenBank/DDBJ whole genome shotgun (WGS) entry which is preliminary data.</text>
</comment>
<feature type="region of interest" description="Disordered" evidence="1">
    <location>
        <begin position="144"/>
        <end position="166"/>
    </location>
</feature>
<evidence type="ECO:0000313" key="3">
    <source>
        <dbReference type="EMBL" id="KAJ1093374.1"/>
    </source>
</evidence>
<evidence type="ECO:0000313" key="4">
    <source>
        <dbReference type="Proteomes" id="UP001066276"/>
    </source>
</evidence>
<dbReference type="Pfam" id="PF00078">
    <property type="entry name" value="RVT_1"/>
    <property type="match status" value="1"/>
</dbReference>
<evidence type="ECO:0000256" key="1">
    <source>
        <dbReference type="SAM" id="MobiDB-lite"/>
    </source>
</evidence>
<proteinExistence type="predicted"/>
<feature type="domain" description="Reverse transcriptase" evidence="2">
    <location>
        <begin position="1"/>
        <end position="166"/>
    </location>
</feature>
<gene>
    <name evidence="3" type="ORF">NDU88_006475</name>
</gene>
<organism evidence="3 4">
    <name type="scientific">Pleurodeles waltl</name>
    <name type="common">Iberian ribbed newt</name>
    <dbReference type="NCBI Taxonomy" id="8319"/>
    <lineage>
        <taxon>Eukaryota</taxon>
        <taxon>Metazoa</taxon>
        <taxon>Chordata</taxon>
        <taxon>Craniata</taxon>
        <taxon>Vertebrata</taxon>
        <taxon>Euteleostomi</taxon>
        <taxon>Amphibia</taxon>
        <taxon>Batrachia</taxon>
        <taxon>Caudata</taxon>
        <taxon>Salamandroidea</taxon>
        <taxon>Salamandridae</taxon>
        <taxon>Pleurodelinae</taxon>
        <taxon>Pleurodeles</taxon>
    </lineage>
</organism>
<reference evidence="3" key="1">
    <citation type="journal article" date="2022" name="bioRxiv">
        <title>Sequencing and chromosome-scale assembly of the giantPleurodeles waltlgenome.</title>
        <authorList>
            <person name="Brown T."/>
            <person name="Elewa A."/>
            <person name="Iarovenko S."/>
            <person name="Subramanian E."/>
            <person name="Araus A.J."/>
            <person name="Petzold A."/>
            <person name="Susuki M."/>
            <person name="Suzuki K.-i.T."/>
            <person name="Hayashi T."/>
            <person name="Toyoda A."/>
            <person name="Oliveira C."/>
            <person name="Osipova E."/>
            <person name="Leigh N.D."/>
            <person name="Simon A."/>
            <person name="Yun M.H."/>
        </authorList>
    </citation>
    <scope>NUCLEOTIDE SEQUENCE</scope>
    <source>
        <strain evidence="3">20211129_DDA</strain>
        <tissue evidence="3">Liver</tissue>
    </source>
</reference>
<protein>
    <recommendedName>
        <fullName evidence="2">Reverse transcriptase domain-containing protein</fullName>
    </recommendedName>
</protein>
<dbReference type="PANTHER" id="PTHR33332">
    <property type="entry name" value="REVERSE TRANSCRIPTASE DOMAIN-CONTAINING PROTEIN"/>
    <property type="match status" value="1"/>
</dbReference>